<evidence type="ECO:0000313" key="2">
    <source>
        <dbReference type="Proteomes" id="UP000235589"/>
    </source>
</evidence>
<dbReference type="AlphaFoldDB" id="A0A2K9P4J3"/>
<reference evidence="1 2" key="1">
    <citation type="submission" date="2017-04" db="EMBL/GenBank/DDBJ databases">
        <title>Monoglobus pectinilyticus 14 draft genome.</title>
        <authorList>
            <person name="Kim C."/>
            <person name="Rosendale D.I."/>
            <person name="Kelly W.J."/>
            <person name="Tannock G.W."/>
            <person name="Patchett M.L."/>
            <person name="Jordens J.Z."/>
        </authorList>
    </citation>
    <scope>NUCLEOTIDE SEQUENCE [LARGE SCALE GENOMIC DNA]</scope>
    <source>
        <strain evidence="1 2">14</strain>
    </source>
</reference>
<evidence type="ECO:0000313" key="1">
    <source>
        <dbReference type="EMBL" id="AUO20183.1"/>
    </source>
</evidence>
<protein>
    <submittedName>
        <fullName evidence="1">Uncharacterized protein</fullName>
    </submittedName>
</protein>
<dbReference type="RefSeq" id="WP_102366315.1">
    <property type="nucleotide sequence ID" value="NZ_CP020991.1"/>
</dbReference>
<organism evidence="1 2">
    <name type="scientific">Monoglobus pectinilyticus</name>
    <dbReference type="NCBI Taxonomy" id="1981510"/>
    <lineage>
        <taxon>Bacteria</taxon>
        <taxon>Bacillati</taxon>
        <taxon>Bacillota</taxon>
        <taxon>Clostridia</taxon>
        <taxon>Monoglobales</taxon>
        <taxon>Monoglobaceae</taxon>
        <taxon>Monoglobus</taxon>
    </lineage>
</organism>
<dbReference type="Proteomes" id="UP000235589">
    <property type="component" value="Chromosome"/>
</dbReference>
<gene>
    <name evidence="1" type="ORF">B9O19_02040</name>
</gene>
<accession>A0A2K9P4J3</accession>
<keyword evidence="2" id="KW-1185">Reference proteome</keyword>
<dbReference type="KEGG" id="mpec:B9O19_02040"/>
<dbReference type="OrthoDB" id="1999918at2"/>
<proteinExistence type="predicted"/>
<name>A0A2K9P4J3_9FIRM</name>
<dbReference type="EMBL" id="CP020991">
    <property type="protein sequence ID" value="AUO20183.1"/>
    <property type="molecule type" value="Genomic_DNA"/>
</dbReference>
<sequence length="61" mass="6926">MFVGDANNCFEATLYKDKNLLLAKRYWNNCPNEDGVPSVKEILVNGDIKVIEIIREINANV</sequence>
<dbReference type="GeneID" id="98063414"/>